<evidence type="ECO:0000256" key="3">
    <source>
        <dbReference type="ARBA" id="ARBA00022643"/>
    </source>
</evidence>
<evidence type="ECO:0000259" key="9">
    <source>
        <dbReference type="Pfam" id="PF00881"/>
    </source>
</evidence>
<dbReference type="Pfam" id="PF00881">
    <property type="entry name" value="Nitroreductase"/>
    <property type="match status" value="1"/>
</dbReference>
<feature type="domain" description="Nitroreductase" evidence="9">
    <location>
        <begin position="7"/>
        <end position="168"/>
    </location>
</feature>
<keyword evidence="4 7" id="KW-0521">NADP</keyword>
<sequence>MEFLEIIRSRRSSGLVTDEPVSKEMLEKVLEAGTWAPNHHKTEPWKYFVLTGDSRNRLGEVLAKISEQNMEDPSSESNQKKIMKAKENSLRAPVIIVAAVEPSNHEKVIVQEEFGAVYASIQNMLLAAHALGLGGIWRTGQSSYDPLMRELFGLSEQGEVLGFLYLGHPRREVPAGKRKSIEEVTRWLTKESDFENL</sequence>
<evidence type="ECO:0000256" key="6">
    <source>
        <dbReference type="ARBA" id="ARBA00023027"/>
    </source>
</evidence>
<keyword evidence="6 7" id="KW-0520">NAD</keyword>
<accession>A0A6M0Q2Y5</accession>
<evidence type="ECO:0000256" key="8">
    <source>
        <dbReference type="PIRSR" id="PIRSR000232-1"/>
    </source>
</evidence>
<dbReference type="CDD" id="cd02135">
    <property type="entry name" value="YdjA-like"/>
    <property type="match status" value="1"/>
</dbReference>
<comment type="cofactor">
    <cofactor evidence="8">
        <name>FMN</name>
        <dbReference type="ChEBI" id="CHEBI:58210"/>
    </cofactor>
    <text evidence="8">Binds 1 FMN per subunit.</text>
</comment>
<evidence type="ECO:0000256" key="5">
    <source>
        <dbReference type="ARBA" id="ARBA00023002"/>
    </source>
</evidence>
<dbReference type="AlphaFoldDB" id="A0A6M0Q2Y5"/>
<keyword evidence="5 7" id="KW-0560">Oxidoreductase</keyword>
<protein>
    <recommendedName>
        <fullName evidence="7">Putative NAD(P)H nitroreductase</fullName>
        <ecNumber evidence="7">1.-.-.-</ecNumber>
    </recommendedName>
</protein>
<dbReference type="PANTHER" id="PTHR43821">
    <property type="entry name" value="NAD(P)H NITROREDUCTASE YDJA-RELATED"/>
    <property type="match status" value="1"/>
</dbReference>
<dbReference type="RefSeq" id="WP_163177636.1">
    <property type="nucleotide sequence ID" value="NZ_JAAIWM010000001.1"/>
</dbReference>
<keyword evidence="3 7" id="KW-0288">FMN</keyword>
<evidence type="ECO:0000313" key="10">
    <source>
        <dbReference type="EMBL" id="NEY70745.1"/>
    </source>
</evidence>
<dbReference type="InterPro" id="IPR026021">
    <property type="entry name" value="YdjA-like"/>
</dbReference>
<evidence type="ECO:0000256" key="4">
    <source>
        <dbReference type="ARBA" id="ARBA00022857"/>
    </source>
</evidence>
<feature type="binding site" description="in other chain" evidence="8">
    <location>
        <begin position="137"/>
        <end position="139"/>
    </location>
    <ligand>
        <name>FMN</name>
        <dbReference type="ChEBI" id="CHEBI:58210"/>
        <note>ligand shared between dimeric partners</note>
    </ligand>
</feature>
<dbReference type="EMBL" id="JAAIWM010000001">
    <property type="protein sequence ID" value="NEY70745.1"/>
    <property type="molecule type" value="Genomic_DNA"/>
</dbReference>
<dbReference type="Proteomes" id="UP000481043">
    <property type="component" value="Unassembled WGS sequence"/>
</dbReference>
<evidence type="ECO:0000256" key="2">
    <source>
        <dbReference type="ARBA" id="ARBA00022630"/>
    </source>
</evidence>
<comment type="similarity">
    <text evidence="1 7">Belongs to the nitroreductase family.</text>
</comment>
<feature type="binding site" evidence="8">
    <location>
        <position position="39"/>
    </location>
    <ligand>
        <name>FMN</name>
        <dbReference type="ChEBI" id="CHEBI:58210"/>
        <note>ligand shared between dimeric partners</note>
    </ligand>
</feature>
<dbReference type="PANTHER" id="PTHR43821:SF1">
    <property type="entry name" value="NAD(P)H NITROREDUCTASE YDJA-RELATED"/>
    <property type="match status" value="1"/>
</dbReference>
<evidence type="ECO:0000313" key="11">
    <source>
        <dbReference type="Proteomes" id="UP000481043"/>
    </source>
</evidence>
<proteinExistence type="inferred from homology"/>
<evidence type="ECO:0000256" key="7">
    <source>
        <dbReference type="PIRNR" id="PIRNR000232"/>
    </source>
</evidence>
<evidence type="ECO:0000256" key="1">
    <source>
        <dbReference type="ARBA" id="ARBA00007118"/>
    </source>
</evidence>
<gene>
    <name evidence="10" type="ORF">G4D63_03220</name>
</gene>
<dbReference type="EC" id="1.-.-.-" evidence="7"/>
<dbReference type="PIRSF" id="PIRSF000232">
    <property type="entry name" value="YdjA"/>
    <property type="match status" value="1"/>
</dbReference>
<dbReference type="Gene3D" id="3.40.109.10">
    <property type="entry name" value="NADH Oxidase"/>
    <property type="match status" value="1"/>
</dbReference>
<dbReference type="GO" id="GO:0016491">
    <property type="term" value="F:oxidoreductase activity"/>
    <property type="evidence" value="ECO:0007669"/>
    <property type="project" value="UniProtKB-UniRule"/>
</dbReference>
<dbReference type="SUPFAM" id="SSF55469">
    <property type="entry name" value="FMN-dependent nitroreductase-like"/>
    <property type="match status" value="1"/>
</dbReference>
<dbReference type="InterPro" id="IPR052530">
    <property type="entry name" value="NAD(P)H_nitroreductase"/>
</dbReference>
<reference evidence="10 11" key="1">
    <citation type="submission" date="2020-02" db="EMBL/GenBank/DDBJ databases">
        <title>Bacillus aquiflavi sp. nov., isolated from yellow water of strong flavor Chinese baijiu in Yibin region of China.</title>
        <authorList>
            <person name="Xie J."/>
        </authorList>
    </citation>
    <scope>NUCLEOTIDE SEQUENCE [LARGE SCALE GENOMIC DNA]</scope>
    <source>
        <strain evidence="10 11">SA4</strain>
    </source>
</reference>
<name>A0A6M0Q2Y5_9BACI</name>
<dbReference type="InterPro" id="IPR000415">
    <property type="entry name" value="Nitroreductase-like"/>
</dbReference>
<keyword evidence="11" id="KW-1185">Reference proteome</keyword>
<dbReference type="InterPro" id="IPR029479">
    <property type="entry name" value="Nitroreductase"/>
</dbReference>
<feature type="binding site" description="in other chain" evidence="8">
    <location>
        <begin position="10"/>
        <end position="12"/>
    </location>
    <ligand>
        <name>FMN</name>
        <dbReference type="ChEBI" id="CHEBI:58210"/>
        <note>ligand shared between dimeric partners</note>
    </ligand>
</feature>
<keyword evidence="2 7" id="KW-0285">Flavoprotein</keyword>
<organism evidence="10 11">
    <name type="scientific">Bacillus mesophilus</name>
    <dbReference type="NCBI Taxonomy" id="1808955"/>
    <lineage>
        <taxon>Bacteria</taxon>
        <taxon>Bacillati</taxon>
        <taxon>Bacillota</taxon>
        <taxon>Bacilli</taxon>
        <taxon>Bacillales</taxon>
        <taxon>Bacillaceae</taxon>
        <taxon>Bacillus</taxon>
    </lineage>
</organism>
<comment type="caution">
    <text evidence="10">The sequence shown here is derived from an EMBL/GenBank/DDBJ whole genome shotgun (WGS) entry which is preliminary data.</text>
</comment>